<dbReference type="PANTHER" id="PTHR11552:SF147">
    <property type="entry name" value="CHOLINE DEHYDROGENASE, MITOCHONDRIAL"/>
    <property type="match status" value="1"/>
</dbReference>
<dbReference type="GO" id="GO:0016614">
    <property type="term" value="F:oxidoreductase activity, acting on CH-OH group of donors"/>
    <property type="evidence" value="ECO:0007669"/>
    <property type="project" value="InterPro"/>
</dbReference>
<organism evidence="3 4">
    <name type="scientific">Tabrizicola oligotrophica</name>
    <dbReference type="NCBI Taxonomy" id="2710650"/>
    <lineage>
        <taxon>Bacteria</taxon>
        <taxon>Pseudomonadati</taxon>
        <taxon>Pseudomonadota</taxon>
        <taxon>Alphaproteobacteria</taxon>
        <taxon>Rhodobacterales</taxon>
        <taxon>Paracoccaceae</taxon>
        <taxon>Tabrizicola</taxon>
    </lineage>
</organism>
<dbReference type="Pfam" id="PF05199">
    <property type="entry name" value="GMC_oxred_C"/>
    <property type="match status" value="1"/>
</dbReference>
<comment type="caution">
    <text evidence="3">The sequence shown here is derived from an EMBL/GenBank/DDBJ whole genome shotgun (WGS) entry which is preliminary data.</text>
</comment>
<feature type="domain" description="Glucose-methanol-choline oxidoreductase C-terminal" evidence="2">
    <location>
        <begin position="32"/>
        <end position="164"/>
    </location>
</feature>
<accession>A0A6M0QXZ6</accession>
<dbReference type="AlphaFoldDB" id="A0A6M0QXZ6"/>
<dbReference type="Proteomes" id="UP000477782">
    <property type="component" value="Unassembled WGS sequence"/>
</dbReference>
<dbReference type="SUPFAM" id="SSF54373">
    <property type="entry name" value="FAD-linked reductases, C-terminal domain"/>
    <property type="match status" value="1"/>
</dbReference>
<name>A0A6M0QXZ6_9RHOB</name>
<evidence type="ECO:0000313" key="4">
    <source>
        <dbReference type="Proteomes" id="UP000477782"/>
    </source>
</evidence>
<dbReference type="Gene3D" id="3.50.50.60">
    <property type="entry name" value="FAD/NAD(P)-binding domain"/>
    <property type="match status" value="1"/>
</dbReference>
<dbReference type="SUPFAM" id="SSF51905">
    <property type="entry name" value="FAD/NAD(P)-binding domain"/>
    <property type="match status" value="1"/>
</dbReference>
<dbReference type="PANTHER" id="PTHR11552">
    <property type="entry name" value="GLUCOSE-METHANOL-CHOLINE GMC OXIDOREDUCTASE"/>
    <property type="match status" value="1"/>
</dbReference>
<comment type="similarity">
    <text evidence="1">Belongs to the GMC oxidoreductase family.</text>
</comment>
<protein>
    <recommendedName>
        <fullName evidence="2">Glucose-methanol-choline oxidoreductase C-terminal domain-containing protein</fullName>
    </recommendedName>
</protein>
<reference evidence="3 4" key="1">
    <citation type="submission" date="2020-02" db="EMBL/GenBank/DDBJ databases">
        <authorList>
            <person name="Chen W.-M."/>
        </authorList>
    </citation>
    <scope>NUCLEOTIDE SEQUENCE [LARGE SCALE GENOMIC DNA]</scope>
    <source>
        <strain evidence="3 4">KMS-5</strain>
    </source>
</reference>
<evidence type="ECO:0000313" key="3">
    <source>
        <dbReference type="EMBL" id="NEY92247.1"/>
    </source>
</evidence>
<evidence type="ECO:0000259" key="2">
    <source>
        <dbReference type="Pfam" id="PF05199"/>
    </source>
</evidence>
<proteinExistence type="inferred from homology"/>
<dbReference type="Gene3D" id="3.30.560.10">
    <property type="entry name" value="Glucose Oxidase, domain 3"/>
    <property type="match status" value="1"/>
</dbReference>
<dbReference type="InterPro" id="IPR036188">
    <property type="entry name" value="FAD/NAD-bd_sf"/>
</dbReference>
<dbReference type="InterPro" id="IPR007867">
    <property type="entry name" value="GMC_OxRtase_C"/>
</dbReference>
<keyword evidence="4" id="KW-1185">Reference proteome</keyword>
<dbReference type="GO" id="GO:0050660">
    <property type="term" value="F:flavin adenine dinucleotide binding"/>
    <property type="evidence" value="ECO:0007669"/>
    <property type="project" value="InterPro"/>
</dbReference>
<dbReference type="RefSeq" id="WP_164628391.1">
    <property type="nucleotide sequence ID" value="NZ_JAAIVJ010000026.1"/>
</dbReference>
<dbReference type="InterPro" id="IPR012132">
    <property type="entry name" value="GMC_OxRdtase"/>
</dbReference>
<gene>
    <name evidence="3" type="ORF">G4Z14_18350</name>
</gene>
<dbReference type="EMBL" id="JAAIVJ010000026">
    <property type="protein sequence ID" value="NEY92247.1"/>
    <property type="molecule type" value="Genomic_DNA"/>
</dbReference>
<sequence length="173" mass="18671">MSVYRSPAMSCRSRSLPEGHRISLAPLCLTCHSRGSVTLRSTNVRDFPIVRTNFLHDQDLANLANGLEVSRRICAAPSLARYLNCESLPGPRVGHDRKAIEDYVRSGAKTALHPTSTCAMGPEASAVVDLKLRVRGVEALRVVDGSVIPKVPRGNTTAPIIMIAEKAANMIQG</sequence>
<evidence type="ECO:0000256" key="1">
    <source>
        <dbReference type="ARBA" id="ARBA00010790"/>
    </source>
</evidence>